<evidence type="ECO:0000313" key="2">
    <source>
        <dbReference type="EMBL" id="MCY9697737.1"/>
    </source>
</evidence>
<evidence type="ECO:0000313" key="3">
    <source>
        <dbReference type="Proteomes" id="UP001527099"/>
    </source>
</evidence>
<evidence type="ECO:0000259" key="1">
    <source>
        <dbReference type="PROSITE" id="PS50206"/>
    </source>
</evidence>
<accession>A0ABT4GNI5</accession>
<dbReference type="PROSITE" id="PS50206">
    <property type="entry name" value="RHODANESE_3"/>
    <property type="match status" value="1"/>
</dbReference>
<comment type="caution">
    <text evidence="2">The sequence shown here is derived from an EMBL/GenBank/DDBJ whole genome shotgun (WGS) entry which is preliminary data.</text>
</comment>
<dbReference type="Proteomes" id="UP001527099">
    <property type="component" value="Unassembled WGS sequence"/>
</dbReference>
<protein>
    <submittedName>
        <fullName evidence="2">Rhodanese-like domain-containing protein</fullName>
    </submittedName>
</protein>
<feature type="domain" description="Rhodanese" evidence="1">
    <location>
        <begin position="27"/>
        <end position="75"/>
    </location>
</feature>
<organism evidence="2 3">
    <name type="scientific">Paenibacillus alginolyticus</name>
    <dbReference type="NCBI Taxonomy" id="59839"/>
    <lineage>
        <taxon>Bacteria</taxon>
        <taxon>Bacillati</taxon>
        <taxon>Bacillota</taxon>
        <taxon>Bacilli</taxon>
        <taxon>Bacillales</taxon>
        <taxon>Paenibacillaceae</taxon>
        <taxon>Paenibacillus</taxon>
    </lineage>
</organism>
<dbReference type="Gene3D" id="3.40.250.10">
    <property type="entry name" value="Rhodanese-like domain"/>
    <property type="match status" value="1"/>
</dbReference>
<gene>
    <name evidence="2" type="ORF">M5X19_33505</name>
</gene>
<dbReference type="Pfam" id="PF00581">
    <property type="entry name" value="Rhodanese"/>
    <property type="match status" value="1"/>
</dbReference>
<dbReference type="InterPro" id="IPR001763">
    <property type="entry name" value="Rhodanese-like_dom"/>
</dbReference>
<sequence>MAAAWRRLPRLTCRSGFERLRDERLSDRNRPILVTCGAGGQASLGTYLLKQMGFQDVAYIDGGTAAWKDAGFDVE</sequence>
<reference evidence="2 3" key="1">
    <citation type="submission" date="2022-05" db="EMBL/GenBank/DDBJ databases">
        <title>Genome Sequencing of Bee-Associated Microbes.</title>
        <authorList>
            <person name="Dunlap C."/>
        </authorList>
    </citation>
    <scope>NUCLEOTIDE SEQUENCE [LARGE SCALE GENOMIC DNA]</scope>
    <source>
        <strain evidence="2 3">NRRL B-14421</strain>
    </source>
</reference>
<name>A0ABT4GNI5_9BACL</name>
<dbReference type="InterPro" id="IPR036873">
    <property type="entry name" value="Rhodanese-like_dom_sf"/>
</dbReference>
<proteinExistence type="predicted"/>
<dbReference type="CDD" id="cd00158">
    <property type="entry name" value="RHOD"/>
    <property type="match status" value="1"/>
</dbReference>
<dbReference type="SUPFAM" id="SSF52821">
    <property type="entry name" value="Rhodanese/Cell cycle control phosphatase"/>
    <property type="match status" value="1"/>
</dbReference>
<dbReference type="EMBL" id="JAMDMX010000163">
    <property type="protein sequence ID" value="MCY9697737.1"/>
    <property type="molecule type" value="Genomic_DNA"/>
</dbReference>
<keyword evidence="3" id="KW-1185">Reference proteome</keyword>